<organism evidence="1 2">
    <name type="scientific">Rhizobium aquaticum</name>
    <dbReference type="NCBI Taxonomy" id="1549636"/>
    <lineage>
        <taxon>Bacteria</taxon>
        <taxon>Pseudomonadati</taxon>
        <taxon>Pseudomonadota</taxon>
        <taxon>Alphaproteobacteria</taxon>
        <taxon>Hyphomicrobiales</taxon>
        <taxon>Rhizobiaceae</taxon>
        <taxon>Rhizobium/Agrobacterium group</taxon>
        <taxon>Rhizobium</taxon>
    </lineage>
</organism>
<protein>
    <submittedName>
        <fullName evidence="1">Uncharacterized protein</fullName>
    </submittedName>
</protein>
<name>A0ABV2IUS7_9HYPH</name>
<accession>A0ABV2IUS7</accession>
<dbReference type="Pfam" id="PF11287">
    <property type="entry name" value="DUF3088"/>
    <property type="match status" value="1"/>
</dbReference>
<sequence length="45" mass="4625">MPVLIFADAAAAPADAGELKGTRFIGDAKRIAGLLADRYGIPSSH</sequence>
<dbReference type="Proteomes" id="UP001549047">
    <property type="component" value="Unassembled WGS sequence"/>
</dbReference>
<dbReference type="InterPro" id="IPR021439">
    <property type="entry name" value="DUF3088"/>
</dbReference>
<reference evidence="1 2" key="1">
    <citation type="submission" date="2024-06" db="EMBL/GenBank/DDBJ databases">
        <title>Genomic Encyclopedia of Type Strains, Phase IV (KMG-IV): sequencing the most valuable type-strain genomes for metagenomic binning, comparative biology and taxonomic classification.</title>
        <authorList>
            <person name="Goeker M."/>
        </authorList>
    </citation>
    <scope>NUCLEOTIDE SEQUENCE [LARGE SCALE GENOMIC DNA]</scope>
    <source>
        <strain evidence="1 2">DSM 29780</strain>
    </source>
</reference>
<comment type="caution">
    <text evidence="1">The sequence shown here is derived from an EMBL/GenBank/DDBJ whole genome shotgun (WGS) entry which is preliminary data.</text>
</comment>
<proteinExistence type="predicted"/>
<keyword evidence="2" id="KW-1185">Reference proteome</keyword>
<evidence type="ECO:0000313" key="1">
    <source>
        <dbReference type="EMBL" id="MET3612242.1"/>
    </source>
</evidence>
<gene>
    <name evidence="1" type="ORF">ABID16_000547</name>
</gene>
<evidence type="ECO:0000313" key="2">
    <source>
        <dbReference type="Proteomes" id="UP001549047"/>
    </source>
</evidence>
<dbReference type="EMBL" id="JBEPMB010000001">
    <property type="protein sequence ID" value="MET3612242.1"/>
    <property type="molecule type" value="Genomic_DNA"/>
</dbReference>